<gene>
    <name evidence="1" type="ORF">DVR12_02060</name>
</gene>
<protein>
    <submittedName>
        <fullName evidence="1">Pyridoxamine 5'-phosphate oxidase family protein</fullName>
    </submittedName>
</protein>
<dbReference type="OrthoDB" id="9794935at2"/>
<dbReference type="PANTHER" id="PTHR34071:SF2">
    <property type="entry name" value="FLAVIN-NUCLEOTIDE-BINDING PROTEIN"/>
    <property type="match status" value="1"/>
</dbReference>
<dbReference type="Proteomes" id="UP000260644">
    <property type="component" value="Unassembled WGS sequence"/>
</dbReference>
<dbReference type="InterPro" id="IPR024747">
    <property type="entry name" value="Pyridox_Oxase-rel"/>
</dbReference>
<reference evidence="1 2" key="1">
    <citation type="submission" date="2018-07" db="EMBL/GenBank/DDBJ databases">
        <title>Chitinophaga K2CV101002-2 sp. nov., isolated from a monsoon evergreen broad-leaved forest soil.</title>
        <authorList>
            <person name="Lv Y."/>
        </authorList>
    </citation>
    <scope>NUCLEOTIDE SEQUENCE [LARGE SCALE GENOMIC DNA]</scope>
    <source>
        <strain evidence="1 2">GDMCC 1.1288</strain>
    </source>
</reference>
<comment type="caution">
    <text evidence="1">The sequence shown here is derived from an EMBL/GenBank/DDBJ whole genome shotgun (WGS) entry which is preliminary data.</text>
</comment>
<dbReference type="Gene3D" id="2.30.110.10">
    <property type="entry name" value="Electron Transport, Fmn-binding Protein, Chain A"/>
    <property type="match status" value="1"/>
</dbReference>
<proteinExistence type="predicted"/>
<dbReference type="SUPFAM" id="SSF50475">
    <property type="entry name" value="FMN-binding split barrel"/>
    <property type="match status" value="1"/>
</dbReference>
<accession>A0A3E1YGV6</accession>
<keyword evidence="2" id="KW-1185">Reference proteome</keyword>
<dbReference type="AlphaFoldDB" id="A0A3E1YGV6"/>
<dbReference type="EMBL" id="QPMM01000001">
    <property type="protein sequence ID" value="RFS26594.1"/>
    <property type="molecule type" value="Genomic_DNA"/>
</dbReference>
<organism evidence="1 2">
    <name type="scientific">Chitinophaga silvatica</name>
    <dbReference type="NCBI Taxonomy" id="2282649"/>
    <lineage>
        <taxon>Bacteria</taxon>
        <taxon>Pseudomonadati</taxon>
        <taxon>Bacteroidota</taxon>
        <taxon>Chitinophagia</taxon>
        <taxon>Chitinophagales</taxon>
        <taxon>Chitinophagaceae</taxon>
        <taxon>Chitinophaga</taxon>
    </lineage>
</organism>
<dbReference type="PANTHER" id="PTHR34071">
    <property type="entry name" value="5-NITROIMIDAZOLE ANTIBIOTICS RESISTANCE PROTEIN, NIMA-FAMILY-RELATED PROTEIN-RELATED"/>
    <property type="match status" value="1"/>
</dbReference>
<evidence type="ECO:0000313" key="2">
    <source>
        <dbReference type="Proteomes" id="UP000260644"/>
    </source>
</evidence>
<dbReference type="Pfam" id="PF12900">
    <property type="entry name" value="Pyridox_ox_2"/>
    <property type="match status" value="1"/>
</dbReference>
<evidence type="ECO:0000313" key="1">
    <source>
        <dbReference type="EMBL" id="RFS26594.1"/>
    </source>
</evidence>
<sequence length="152" mass="17885">MLGKLSIEEINQVLEHNVTGRIGCTDGEKVYIVPVSYAYNDTYLIAHSKEGMKIEMMREHPGICFQVDEIKDLSNWRSVICWGDYEEITNQKERYYAMKFLVSRLTHLHVSETVGMQEMHQELTNPENSDQILRPIIYRIRISERTGRYEKI</sequence>
<dbReference type="InterPro" id="IPR012349">
    <property type="entry name" value="Split_barrel_FMN-bd"/>
</dbReference>
<dbReference type="RefSeq" id="WP_116973785.1">
    <property type="nucleotide sequence ID" value="NZ_QPMM01000001.1"/>
</dbReference>
<name>A0A3E1YGV6_9BACT</name>